<dbReference type="EMBL" id="CAJVPS010001014">
    <property type="protein sequence ID" value="CAG8520211.1"/>
    <property type="molecule type" value="Genomic_DNA"/>
</dbReference>
<gene>
    <name evidence="2" type="ORF">ALEPTO_LOCUS4425</name>
</gene>
<accession>A0A9N9A7Y6</accession>
<dbReference type="AlphaFoldDB" id="A0A9N9A7Y6"/>
<dbReference type="PANTHER" id="PTHR23149">
    <property type="entry name" value="G PATCH DOMAIN CONTAINING PROTEIN"/>
    <property type="match status" value="1"/>
</dbReference>
<dbReference type="Pfam" id="PF01585">
    <property type="entry name" value="G-patch"/>
    <property type="match status" value="1"/>
</dbReference>
<comment type="caution">
    <text evidence="2">The sequence shown here is derived from an EMBL/GenBank/DDBJ whole genome shotgun (WGS) entry which is preliminary data.</text>
</comment>
<dbReference type="PROSITE" id="PS50174">
    <property type="entry name" value="G_PATCH"/>
    <property type="match status" value="1"/>
</dbReference>
<dbReference type="SMART" id="SM00443">
    <property type="entry name" value="G_patch"/>
    <property type="match status" value="1"/>
</dbReference>
<feature type="domain" description="G-patch" evidence="1">
    <location>
        <begin position="26"/>
        <end position="72"/>
    </location>
</feature>
<evidence type="ECO:0000313" key="3">
    <source>
        <dbReference type="Proteomes" id="UP000789508"/>
    </source>
</evidence>
<dbReference type="InterPro" id="IPR050656">
    <property type="entry name" value="PINX1"/>
</dbReference>
<dbReference type="GO" id="GO:0003676">
    <property type="term" value="F:nucleic acid binding"/>
    <property type="evidence" value="ECO:0007669"/>
    <property type="project" value="InterPro"/>
</dbReference>
<organism evidence="2 3">
    <name type="scientific">Ambispora leptoticha</name>
    <dbReference type="NCBI Taxonomy" id="144679"/>
    <lineage>
        <taxon>Eukaryota</taxon>
        <taxon>Fungi</taxon>
        <taxon>Fungi incertae sedis</taxon>
        <taxon>Mucoromycota</taxon>
        <taxon>Glomeromycotina</taxon>
        <taxon>Glomeromycetes</taxon>
        <taxon>Archaeosporales</taxon>
        <taxon>Ambisporaceae</taxon>
        <taxon>Ambispora</taxon>
    </lineage>
</organism>
<name>A0A9N9A7Y6_9GLOM</name>
<evidence type="ECO:0000259" key="1">
    <source>
        <dbReference type="PROSITE" id="PS50174"/>
    </source>
</evidence>
<dbReference type="Proteomes" id="UP000789508">
    <property type="component" value="Unassembled WGS sequence"/>
</dbReference>
<proteinExistence type="predicted"/>
<dbReference type="OrthoDB" id="29523at2759"/>
<dbReference type="InterPro" id="IPR000467">
    <property type="entry name" value="G_patch_dom"/>
</dbReference>
<protein>
    <submittedName>
        <fullName evidence="2">4797_t:CDS:1</fullName>
    </submittedName>
</protein>
<dbReference type="GO" id="GO:0005730">
    <property type="term" value="C:nucleolus"/>
    <property type="evidence" value="ECO:0007669"/>
    <property type="project" value="TreeGrafter"/>
</dbReference>
<dbReference type="PANTHER" id="PTHR23149:SF9">
    <property type="entry name" value="G PATCH DOMAIN-CONTAINING PROTEIN 4"/>
    <property type="match status" value="1"/>
</dbReference>
<reference evidence="2" key="1">
    <citation type="submission" date="2021-06" db="EMBL/GenBank/DDBJ databases">
        <authorList>
            <person name="Kallberg Y."/>
            <person name="Tangrot J."/>
            <person name="Rosling A."/>
        </authorList>
    </citation>
    <scope>NUCLEOTIDE SEQUENCE</scope>
    <source>
        <strain evidence="2">FL130A</strain>
    </source>
</reference>
<keyword evidence="3" id="KW-1185">Reference proteome</keyword>
<sequence length="237" mass="27176">MAHNFTNADAVTDNIKTNYHSNNDIVRNFAETQLKKYGWSVGKGLGKNEKGQTRAVQVKIKNDTKGLGQGSEDWGFAWWDQIYNDALNNLKIVRVNEDNDKHKGKNYFDGHVKLTKINKNNAGPPRTRTGIINTSESLYSINDNYNDTISNRKNKDDELGNKEKSWNGIGFDSEDASKLEIINSNNIKSTSKVLLAKKALYRNFVRAKYHDYQNESTNKKRNIIEEQDEKTIIIDKW</sequence>
<evidence type="ECO:0000313" key="2">
    <source>
        <dbReference type="EMBL" id="CAG8520211.1"/>
    </source>
</evidence>